<protein>
    <submittedName>
        <fullName evidence="7">2-oxoglutarate dehydrogenase E1 component DHKTD1, mitochondrial-like protein</fullName>
    </submittedName>
</protein>
<keyword evidence="4" id="KW-0560">Oxidoreductase</keyword>
<dbReference type="Pfam" id="PF02779">
    <property type="entry name" value="Transket_pyr"/>
    <property type="match status" value="1"/>
</dbReference>
<evidence type="ECO:0000256" key="5">
    <source>
        <dbReference type="ARBA" id="ARBA00023052"/>
    </source>
</evidence>
<dbReference type="AlphaFoldDB" id="A0A132AD19"/>
<dbReference type="Gene3D" id="3.40.50.970">
    <property type="match status" value="1"/>
</dbReference>
<dbReference type="SUPFAM" id="SSF52518">
    <property type="entry name" value="Thiamin diphosphate-binding fold (THDP-binding)"/>
    <property type="match status" value="2"/>
</dbReference>
<dbReference type="NCBIfam" id="NF006914">
    <property type="entry name" value="PRK09404.1"/>
    <property type="match status" value="1"/>
</dbReference>
<dbReference type="VEuPathDB" id="VectorBase:SSCA007006"/>
<keyword evidence="3" id="KW-0809">Transit peptide</keyword>
<dbReference type="PANTHER" id="PTHR23152:SF4">
    <property type="entry name" value="2-OXOADIPATE DEHYDROGENASE COMPLEX COMPONENT E1"/>
    <property type="match status" value="1"/>
</dbReference>
<accession>A0A132AD19</accession>
<comment type="caution">
    <text evidence="7">The sequence shown here is derived from an EMBL/GenBank/DDBJ whole genome shotgun (WGS) entry which is preliminary data.</text>
</comment>
<dbReference type="OrthoDB" id="413077at2759"/>
<keyword evidence="5" id="KW-0786">Thiamine pyrophosphate</keyword>
<evidence type="ECO:0000256" key="2">
    <source>
        <dbReference type="ARBA" id="ARBA00006936"/>
    </source>
</evidence>
<dbReference type="EMBL" id="JXLN01012739">
    <property type="protein sequence ID" value="KPM08813.1"/>
    <property type="molecule type" value="Genomic_DNA"/>
</dbReference>
<organism evidence="7 8">
    <name type="scientific">Sarcoptes scabiei</name>
    <name type="common">Itch mite</name>
    <name type="synonym">Acarus scabiei</name>
    <dbReference type="NCBI Taxonomy" id="52283"/>
    <lineage>
        <taxon>Eukaryota</taxon>
        <taxon>Metazoa</taxon>
        <taxon>Ecdysozoa</taxon>
        <taxon>Arthropoda</taxon>
        <taxon>Chelicerata</taxon>
        <taxon>Arachnida</taxon>
        <taxon>Acari</taxon>
        <taxon>Acariformes</taxon>
        <taxon>Sarcoptiformes</taxon>
        <taxon>Astigmata</taxon>
        <taxon>Psoroptidia</taxon>
        <taxon>Sarcoptoidea</taxon>
        <taxon>Sarcoptidae</taxon>
        <taxon>Sarcoptinae</taxon>
        <taxon>Sarcoptes</taxon>
    </lineage>
</organism>
<dbReference type="InterPro" id="IPR029061">
    <property type="entry name" value="THDP-binding"/>
</dbReference>
<dbReference type="InterPro" id="IPR011603">
    <property type="entry name" value="2oxoglutarate_DH_E1"/>
</dbReference>
<evidence type="ECO:0000313" key="8">
    <source>
        <dbReference type="Proteomes" id="UP000616769"/>
    </source>
</evidence>
<feature type="domain" description="Transketolase-like pyrimidine-binding" evidence="6">
    <location>
        <begin position="610"/>
        <end position="823"/>
    </location>
</feature>
<dbReference type="PIRSF" id="PIRSF000157">
    <property type="entry name" value="Oxoglu_dh_E1"/>
    <property type="match status" value="1"/>
</dbReference>
<dbReference type="Gene3D" id="3.40.50.12470">
    <property type="match status" value="1"/>
</dbReference>
<reference evidence="7 8" key="1">
    <citation type="journal article" date="2015" name="Parasit. Vectors">
        <title>Draft genome of the scabies mite.</title>
        <authorList>
            <person name="Rider S.D.Jr."/>
            <person name="Morgan M.S."/>
            <person name="Arlian L.G."/>
        </authorList>
    </citation>
    <scope>NUCLEOTIDE SEQUENCE [LARGE SCALE GENOMIC DNA]</scope>
    <source>
        <strain evidence="7">Arlian Lab</strain>
    </source>
</reference>
<dbReference type="Pfam" id="PF00676">
    <property type="entry name" value="E1_dh"/>
    <property type="match status" value="1"/>
</dbReference>
<dbReference type="Pfam" id="PF16870">
    <property type="entry name" value="OxoGdeHyase_C"/>
    <property type="match status" value="1"/>
</dbReference>
<dbReference type="PANTHER" id="PTHR23152">
    <property type="entry name" value="2-OXOGLUTARATE DEHYDROGENASE"/>
    <property type="match status" value="1"/>
</dbReference>
<evidence type="ECO:0000313" key="7">
    <source>
        <dbReference type="EMBL" id="KPM08813.1"/>
    </source>
</evidence>
<dbReference type="CDD" id="cd02016">
    <property type="entry name" value="TPP_E1_OGDC_like"/>
    <property type="match status" value="1"/>
</dbReference>
<evidence type="ECO:0000256" key="4">
    <source>
        <dbReference type="ARBA" id="ARBA00023002"/>
    </source>
</evidence>
<name>A0A132AD19_SARSC</name>
<comment type="cofactor">
    <cofactor evidence="1">
        <name>thiamine diphosphate</name>
        <dbReference type="ChEBI" id="CHEBI:58937"/>
    </cofactor>
</comment>
<comment type="similarity">
    <text evidence="2">Belongs to the alpha-ketoglutarate dehydrogenase family.</text>
</comment>
<dbReference type="GO" id="GO:0030976">
    <property type="term" value="F:thiamine pyrophosphate binding"/>
    <property type="evidence" value="ECO:0007669"/>
    <property type="project" value="InterPro"/>
</dbReference>
<proteinExistence type="inferred from homology"/>
<evidence type="ECO:0000256" key="3">
    <source>
        <dbReference type="ARBA" id="ARBA00022946"/>
    </source>
</evidence>
<gene>
    <name evidence="7" type="ORF">QR98_0073380</name>
</gene>
<evidence type="ECO:0000256" key="1">
    <source>
        <dbReference type="ARBA" id="ARBA00001964"/>
    </source>
</evidence>
<dbReference type="GO" id="GO:0016624">
    <property type="term" value="F:oxidoreductase activity, acting on the aldehyde or oxo group of donors, disulfide as acceptor"/>
    <property type="evidence" value="ECO:0007669"/>
    <property type="project" value="InterPro"/>
</dbReference>
<dbReference type="SMART" id="SM00861">
    <property type="entry name" value="Transket_pyr"/>
    <property type="match status" value="1"/>
</dbReference>
<dbReference type="Proteomes" id="UP000616769">
    <property type="component" value="Unassembled WGS sequence"/>
</dbReference>
<dbReference type="InterPro" id="IPR042179">
    <property type="entry name" value="KGD_C_sf"/>
</dbReference>
<dbReference type="Gene3D" id="3.40.50.11610">
    <property type="entry name" value="Multifunctional 2-oxoglutarate metabolism enzyme, C-terminal domain"/>
    <property type="match status" value="1"/>
</dbReference>
<evidence type="ECO:0000259" key="6">
    <source>
        <dbReference type="SMART" id="SM00861"/>
    </source>
</evidence>
<sequence>MLRFVWRNHLRKHRSVLFGDLNQRFYHSINGVFGNYNPLDYLKLEKWYRNDFGSEHNLNDSYRLVKKSFEHNGHLLSKLDPLEYSNLVSKTLNRFNLSNEESLIELSKILGCDLIRFLRDESTLSIQNDRENFLQKLLQIYCEKIGYEITHVATHQEYDWIVDYVENGERNQSNDSLVNQNDWKERVVKILLKTEVLDDFLAKKFQSVKRYGLEGAETMLVFIEELIQQSLIRNQLKMDSIAEIVIGMPHRGRLNLMTNLLDYPFEALFNKMSGGEEFSLSNNPKQSKFIGDVLSHLYTSKEIRVTNDDGTDGMMTVTLLPNPSHLEVIAPMVCGYSRGQLLSNRSGPYARESLETQSYPILPIQIHGDASFTGQGIIMETLAMSNVEHFCNGGSIHLIVNNQIGYTTPGRMYQSRSSLYCSDPMKMIQAPVIHVNGDHPESVIRAARMALAYRQQFHKDIAIDLVCFRLHGHNELDDPTFTNPSMYDRIRSRQSIPQKFAKKINWSDEKISGFQNESQQQLNECFLRVKHFDVPSSPPLYRTNLNFGKNQWNNIEWPSSSRITKWNTAVSENLLQTILSVSIQSPPNWSTHRTLTKVFDDRLKKFKNQMDWATAESLAFGSLLCDGFDVRISGQDVGRGTFSQRHCMIVDQKTNDIHIPLNELENTNILDDSSRSKTIGKLEVCNSILSEEAVLAYEYGLSLSTPNVLSLWEAQFGDFFNGAQTIIDTLISSGEAKWLLQSSLTMLLPNGYDGAGPEHTSARLERFLQQSNSSEIEIDSDDINWSVCYPTTPAQYFHLIRRQMLRKYRKPLIVMSPKILLRNPRCVSNLNDLSVPGSHFRSVLDDERFYLSKSYRKQIDPIEFDRPIEAVRTIVFCSGKHYYTLEKELLERFDPNNSQRIALIRLEELCPFPVEDILAILKRYPKAKSLIWSQEEHRNMGAWSFVEPRFRNLLHQQLKYVGRDHLEAPAVGITKLHQEQNRKILNDTFAMIMDHNLQ</sequence>
<dbReference type="InterPro" id="IPR005475">
    <property type="entry name" value="Transketolase-like_Pyr-bd"/>
</dbReference>
<dbReference type="InterPro" id="IPR001017">
    <property type="entry name" value="DH_E1"/>
</dbReference>
<dbReference type="InterPro" id="IPR031717">
    <property type="entry name" value="ODO-1/KGD_C"/>
</dbReference>